<keyword evidence="1" id="KW-0175">Coiled coil</keyword>
<dbReference type="PANTHER" id="PTHR48163:SF2">
    <property type="entry name" value="EXPRESSED PROTEIN"/>
    <property type="match status" value="1"/>
</dbReference>
<dbReference type="PANTHER" id="PTHR48163">
    <property type="entry name" value="BNAC02G25670D PROTEIN"/>
    <property type="match status" value="1"/>
</dbReference>
<name>A0AAF0UHT0_SOLVR</name>
<sequence length="217" mass="24970">MRWCRGDGSVTLAYVAKERRLHGKRRGRKLRGERRDRRKHNFHNFQIVEEKKDFGGKGEVTGKASQKTFSEEDKVRLEKQLHDMAVAIERLESSRQKLLMEIDSQSSEIERLYEENSNLSSAHQEALGVAVQWENQVKDCLKQNEELRVMLDKLRNDQTAIATANNNLIQQGVKGSKNEIQGTEYADIISIKVIHQTLIMLLFATPSVPFYVTPFSL</sequence>
<feature type="coiled-coil region" evidence="1">
    <location>
        <begin position="74"/>
        <end position="157"/>
    </location>
</feature>
<organism evidence="2 3">
    <name type="scientific">Solanum verrucosum</name>
    <dbReference type="NCBI Taxonomy" id="315347"/>
    <lineage>
        <taxon>Eukaryota</taxon>
        <taxon>Viridiplantae</taxon>
        <taxon>Streptophyta</taxon>
        <taxon>Embryophyta</taxon>
        <taxon>Tracheophyta</taxon>
        <taxon>Spermatophyta</taxon>
        <taxon>Magnoliopsida</taxon>
        <taxon>eudicotyledons</taxon>
        <taxon>Gunneridae</taxon>
        <taxon>Pentapetalae</taxon>
        <taxon>asterids</taxon>
        <taxon>lamiids</taxon>
        <taxon>Solanales</taxon>
        <taxon>Solanaceae</taxon>
        <taxon>Solanoideae</taxon>
        <taxon>Solaneae</taxon>
        <taxon>Solanum</taxon>
    </lineage>
</organism>
<evidence type="ECO:0000313" key="3">
    <source>
        <dbReference type="Proteomes" id="UP001234989"/>
    </source>
</evidence>
<dbReference type="AlphaFoldDB" id="A0AAF0UHT0"/>
<accession>A0AAF0UHT0</accession>
<gene>
    <name evidence="2" type="ORF">MTR67_039360</name>
</gene>
<keyword evidence="3" id="KW-1185">Reference proteome</keyword>
<proteinExistence type="predicted"/>
<dbReference type="Proteomes" id="UP001234989">
    <property type="component" value="Chromosome 9"/>
</dbReference>
<evidence type="ECO:0000313" key="2">
    <source>
        <dbReference type="EMBL" id="WMV45975.1"/>
    </source>
</evidence>
<reference evidence="2" key="1">
    <citation type="submission" date="2023-08" db="EMBL/GenBank/DDBJ databases">
        <title>A de novo genome assembly of Solanum verrucosum Schlechtendal, a Mexican diploid species geographically isolated from the other diploid A-genome species in potato relatives.</title>
        <authorList>
            <person name="Hosaka K."/>
        </authorList>
    </citation>
    <scope>NUCLEOTIDE SEQUENCE</scope>
    <source>
        <tissue evidence="2">Young leaves</tissue>
    </source>
</reference>
<protein>
    <submittedName>
        <fullName evidence="2">Uncharacterized protein</fullName>
    </submittedName>
</protein>
<dbReference type="EMBL" id="CP133620">
    <property type="protein sequence ID" value="WMV45975.1"/>
    <property type="molecule type" value="Genomic_DNA"/>
</dbReference>
<evidence type="ECO:0000256" key="1">
    <source>
        <dbReference type="SAM" id="Coils"/>
    </source>
</evidence>